<organism evidence="6 7">
    <name type="scientific">Methylobrevis albus</name>
    <dbReference type="NCBI Taxonomy" id="2793297"/>
    <lineage>
        <taxon>Bacteria</taxon>
        <taxon>Pseudomonadati</taxon>
        <taxon>Pseudomonadota</taxon>
        <taxon>Alphaproteobacteria</taxon>
        <taxon>Hyphomicrobiales</taxon>
        <taxon>Pleomorphomonadaceae</taxon>
        <taxon>Methylobrevis</taxon>
    </lineage>
</organism>
<feature type="transmembrane region" description="Helical" evidence="5">
    <location>
        <begin position="157"/>
        <end position="175"/>
    </location>
</feature>
<evidence type="ECO:0000313" key="7">
    <source>
        <dbReference type="Proteomes" id="UP000631694"/>
    </source>
</evidence>
<keyword evidence="1 5" id="KW-1003">Cell membrane</keyword>
<dbReference type="InterPro" id="IPR019691">
    <property type="entry name" value="DUF2585"/>
</dbReference>
<sequence length="200" mass="21855">MSFAGTVPRGRPAGRPLFWTLVCAGLIAATAAILYAMGRVPICTCGTVKLWHGVVVSSENSQHLSDWYTPSHVIHGFLFYFATWLLAKRWPIGLGARAALAVVIEAAWEITENTDAVINRYREATIALDYFGDSIINSVADIVAMLAGFFLARWLPVWLTVLLALGMELVVGALIRDNLTLNVIMLLWPLDAVKAWQGGA</sequence>
<dbReference type="Pfam" id="PF10755">
    <property type="entry name" value="DUF2585"/>
    <property type="match status" value="1"/>
</dbReference>
<evidence type="ECO:0000256" key="5">
    <source>
        <dbReference type="HAMAP-Rule" id="MF_01514"/>
    </source>
</evidence>
<accession>A0A931MWT8</accession>
<dbReference type="Proteomes" id="UP000631694">
    <property type="component" value="Unassembled WGS sequence"/>
</dbReference>
<reference evidence="6" key="1">
    <citation type="submission" date="2020-12" db="EMBL/GenBank/DDBJ databases">
        <title>Methylobrevis albus sp. nov., isolated from fresh water lack sediment.</title>
        <authorList>
            <person name="Zou Q."/>
        </authorList>
    </citation>
    <scope>NUCLEOTIDE SEQUENCE</scope>
    <source>
        <strain evidence="6">L22</strain>
    </source>
</reference>
<evidence type="ECO:0000256" key="1">
    <source>
        <dbReference type="ARBA" id="ARBA00022475"/>
    </source>
</evidence>
<comment type="caution">
    <text evidence="6">The sequence shown here is derived from an EMBL/GenBank/DDBJ whole genome shotgun (WGS) entry which is preliminary data.</text>
</comment>
<comment type="similarity">
    <text evidence="5">Belongs to the UPF0314 family.</text>
</comment>
<evidence type="ECO:0000313" key="6">
    <source>
        <dbReference type="EMBL" id="MBH0237818.1"/>
    </source>
</evidence>
<name>A0A931MWT8_9HYPH</name>
<proteinExistence type="inferred from homology"/>
<evidence type="ECO:0000256" key="4">
    <source>
        <dbReference type="ARBA" id="ARBA00023136"/>
    </source>
</evidence>
<protein>
    <recommendedName>
        <fullName evidence="5">UPF0314 protein I5731_08295</fullName>
    </recommendedName>
</protein>
<evidence type="ECO:0000256" key="2">
    <source>
        <dbReference type="ARBA" id="ARBA00022692"/>
    </source>
</evidence>
<feature type="transmembrane region" description="Helical" evidence="5">
    <location>
        <begin position="130"/>
        <end position="151"/>
    </location>
</feature>
<keyword evidence="3 5" id="KW-1133">Transmembrane helix</keyword>
<dbReference type="NCBIfam" id="NF002099">
    <property type="entry name" value="PRK00944.1"/>
    <property type="match status" value="1"/>
</dbReference>
<dbReference type="RefSeq" id="WP_197310891.1">
    <property type="nucleotide sequence ID" value="NZ_JADZLT010000049.1"/>
</dbReference>
<evidence type="ECO:0000256" key="3">
    <source>
        <dbReference type="ARBA" id="ARBA00022989"/>
    </source>
</evidence>
<keyword evidence="2 5" id="KW-0812">Transmembrane</keyword>
<dbReference type="EMBL" id="JADZLT010000049">
    <property type="protein sequence ID" value="MBH0237818.1"/>
    <property type="molecule type" value="Genomic_DNA"/>
</dbReference>
<dbReference type="AlphaFoldDB" id="A0A931MWT8"/>
<comment type="subcellular location">
    <subcellularLocation>
        <location evidence="5">Cell membrane</location>
        <topology evidence="5">Multi-pass membrane protein</topology>
    </subcellularLocation>
</comment>
<dbReference type="HAMAP" id="MF_01514">
    <property type="entry name" value="UPF0314"/>
    <property type="match status" value="1"/>
</dbReference>
<feature type="transmembrane region" description="Helical" evidence="5">
    <location>
        <begin position="17"/>
        <end position="37"/>
    </location>
</feature>
<gene>
    <name evidence="6" type="ORF">I5731_08295</name>
</gene>
<dbReference type="GO" id="GO:0005886">
    <property type="term" value="C:plasma membrane"/>
    <property type="evidence" value="ECO:0007669"/>
    <property type="project" value="UniProtKB-SubCell"/>
</dbReference>
<keyword evidence="7" id="KW-1185">Reference proteome</keyword>
<keyword evidence="4 5" id="KW-0472">Membrane</keyword>